<feature type="signal peptide" evidence="1">
    <location>
        <begin position="1"/>
        <end position="22"/>
    </location>
</feature>
<dbReference type="Pfam" id="PF04450">
    <property type="entry name" value="BSP"/>
    <property type="match status" value="1"/>
</dbReference>
<reference evidence="2" key="2">
    <citation type="journal article" date="2024" name="Plant">
        <title>Genomic evolution and insights into agronomic trait innovations of Sesamum species.</title>
        <authorList>
            <person name="Miao H."/>
            <person name="Wang L."/>
            <person name="Qu L."/>
            <person name="Liu H."/>
            <person name="Sun Y."/>
            <person name="Le M."/>
            <person name="Wang Q."/>
            <person name="Wei S."/>
            <person name="Zheng Y."/>
            <person name="Lin W."/>
            <person name="Duan Y."/>
            <person name="Cao H."/>
            <person name="Xiong S."/>
            <person name="Wang X."/>
            <person name="Wei L."/>
            <person name="Li C."/>
            <person name="Ma Q."/>
            <person name="Ju M."/>
            <person name="Zhao R."/>
            <person name="Li G."/>
            <person name="Mu C."/>
            <person name="Tian Q."/>
            <person name="Mei H."/>
            <person name="Zhang T."/>
            <person name="Gao T."/>
            <person name="Zhang H."/>
        </authorList>
    </citation>
    <scope>NUCLEOTIDE SEQUENCE</scope>
    <source>
        <strain evidence="2">G01</strain>
    </source>
</reference>
<gene>
    <name evidence="2" type="ORF">Sangu_0632000</name>
</gene>
<dbReference type="AlphaFoldDB" id="A0AAW2QBX8"/>
<organism evidence="2">
    <name type="scientific">Sesamum angustifolium</name>
    <dbReference type="NCBI Taxonomy" id="2727405"/>
    <lineage>
        <taxon>Eukaryota</taxon>
        <taxon>Viridiplantae</taxon>
        <taxon>Streptophyta</taxon>
        <taxon>Embryophyta</taxon>
        <taxon>Tracheophyta</taxon>
        <taxon>Spermatophyta</taxon>
        <taxon>Magnoliopsida</taxon>
        <taxon>eudicotyledons</taxon>
        <taxon>Gunneridae</taxon>
        <taxon>Pentapetalae</taxon>
        <taxon>asterids</taxon>
        <taxon>lamiids</taxon>
        <taxon>Lamiales</taxon>
        <taxon>Pedaliaceae</taxon>
        <taxon>Sesamum</taxon>
    </lineage>
</organism>
<keyword evidence="1" id="KW-0732">Signal</keyword>
<evidence type="ECO:0008006" key="3">
    <source>
        <dbReference type="Google" id="ProtNLM"/>
    </source>
</evidence>
<comment type="caution">
    <text evidence="2">The sequence shown here is derived from an EMBL/GenBank/DDBJ whole genome shotgun (WGS) entry which is preliminary data.</text>
</comment>
<dbReference type="EMBL" id="JACGWK010000003">
    <property type="protein sequence ID" value="KAL0365344.1"/>
    <property type="molecule type" value="Genomic_DNA"/>
</dbReference>
<dbReference type="InterPro" id="IPR007541">
    <property type="entry name" value="Uncharacterised_BSP"/>
</dbReference>
<feature type="chain" id="PRO_5043408119" description="Secreted protein" evidence="1">
    <location>
        <begin position="23"/>
        <end position="89"/>
    </location>
</feature>
<name>A0AAW2QBX8_9LAMI</name>
<reference evidence="2" key="1">
    <citation type="submission" date="2020-06" db="EMBL/GenBank/DDBJ databases">
        <authorList>
            <person name="Li T."/>
            <person name="Hu X."/>
            <person name="Zhang T."/>
            <person name="Song X."/>
            <person name="Zhang H."/>
            <person name="Dai N."/>
            <person name="Sheng W."/>
            <person name="Hou X."/>
            <person name="Wei L."/>
        </authorList>
    </citation>
    <scope>NUCLEOTIDE SEQUENCE</scope>
    <source>
        <strain evidence="2">G01</strain>
        <tissue evidence="2">Leaf</tissue>
    </source>
</reference>
<proteinExistence type="predicted"/>
<accession>A0AAW2QBX8</accession>
<evidence type="ECO:0000313" key="2">
    <source>
        <dbReference type="EMBL" id="KAL0365344.1"/>
    </source>
</evidence>
<sequence>MKNPIFVFFLLQILTHFPSIFAVVYDAVNAAQETPGGHRFDAEIGIAYTKSIMKTINYFIWDILQYSESNRKNVPVVKLFIHSSTAQKP</sequence>
<protein>
    <recommendedName>
        <fullName evidence="3">Secreted protein</fullName>
    </recommendedName>
</protein>
<evidence type="ECO:0000256" key="1">
    <source>
        <dbReference type="SAM" id="SignalP"/>
    </source>
</evidence>